<reference evidence="2 3" key="1">
    <citation type="submission" date="2019-11" db="EMBL/GenBank/DDBJ databases">
        <title>Whole genome sequence of Oryza granulata.</title>
        <authorList>
            <person name="Li W."/>
        </authorList>
    </citation>
    <scope>NUCLEOTIDE SEQUENCE [LARGE SCALE GENOMIC DNA]</scope>
    <source>
        <strain evidence="3">cv. Menghai</strain>
        <tissue evidence="2">Leaf</tissue>
    </source>
</reference>
<protein>
    <submittedName>
        <fullName evidence="2">Uncharacterized protein</fullName>
    </submittedName>
</protein>
<name>A0A6G1ERC1_9ORYZ</name>
<comment type="caution">
    <text evidence="2">The sequence shown here is derived from an EMBL/GenBank/DDBJ whole genome shotgun (WGS) entry which is preliminary data.</text>
</comment>
<gene>
    <name evidence="2" type="ORF">E2562_030966</name>
</gene>
<evidence type="ECO:0000256" key="1">
    <source>
        <dbReference type="SAM" id="MobiDB-lite"/>
    </source>
</evidence>
<feature type="region of interest" description="Disordered" evidence="1">
    <location>
        <begin position="126"/>
        <end position="149"/>
    </location>
</feature>
<organism evidence="2 3">
    <name type="scientific">Oryza meyeriana var. granulata</name>
    <dbReference type="NCBI Taxonomy" id="110450"/>
    <lineage>
        <taxon>Eukaryota</taxon>
        <taxon>Viridiplantae</taxon>
        <taxon>Streptophyta</taxon>
        <taxon>Embryophyta</taxon>
        <taxon>Tracheophyta</taxon>
        <taxon>Spermatophyta</taxon>
        <taxon>Magnoliopsida</taxon>
        <taxon>Liliopsida</taxon>
        <taxon>Poales</taxon>
        <taxon>Poaceae</taxon>
        <taxon>BOP clade</taxon>
        <taxon>Oryzoideae</taxon>
        <taxon>Oryzeae</taxon>
        <taxon>Oryzinae</taxon>
        <taxon>Oryza</taxon>
        <taxon>Oryza meyeriana</taxon>
    </lineage>
</organism>
<accession>A0A6G1ERC1</accession>
<evidence type="ECO:0000313" key="3">
    <source>
        <dbReference type="Proteomes" id="UP000479710"/>
    </source>
</evidence>
<evidence type="ECO:0000313" key="2">
    <source>
        <dbReference type="EMBL" id="KAF0927159.1"/>
    </source>
</evidence>
<dbReference type="EMBL" id="SPHZ02000003">
    <property type="protein sequence ID" value="KAF0927159.1"/>
    <property type="molecule type" value="Genomic_DNA"/>
</dbReference>
<dbReference type="AlphaFoldDB" id="A0A6G1ERC1"/>
<keyword evidence="3" id="KW-1185">Reference proteome</keyword>
<proteinExistence type="predicted"/>
<dbReference type="Proteomes" id="UP000479710">
    <property type="component" value="Unassembled WGS sequence"/>
</dbReference>
<sequence length="149" mass="17020">MDYGYGGCMEPVPMNAWLDGETHILCYREGTILYSRYVDTNTITTASLAARHLSRTEVMSWDRKIRLPEIPESLPECMWDIHAGYHPNLLSPLTFASQQDDGDDDEDDEASPFIRSLLRAFRHQKQSKRRLSIMSTDHTNGKRVCSGNP</sequence>